<proteinExistence type="predicted"/>
<dbReference type="Proteomes" id="UP000285146">
    <property type="component" value="Unassembled WGS sequence"/>
</dbReference>
<gene>
    <name evidence="2" type="ORF">VPNG_02411</name>
</gene>
<evidence type="ECO:0000313" key="3">
    <source>
        <dbReference type="Proteomes" id="UP000285146"/>
    </source>
</evidence>
<feature type="region of interest" description="Disordered" evidence="1">
    <location>
        <begin position="1"/>
        <end position="20"/>
    </location>
</feature>
<dbReference type="EMBL" id="LKEB01000009">
    <property type="protein sequence ID" value="ROW15397.1"/>
    <property type="molecule type" value="Genomic_DNA"/>
</dbReference>
<dbReference type="AlphaFoldDB" id="A0A423XGT9"/>
<accession>A0A423XGT9</accession>
<dbReference type="OrthoDB" id="10651483at2759"/>
<name>A0A423XGT9_9PEZI</name>
<evidence type="ECO:0000313" key="2">
    <source>
        <dbReference type="EMBL" id="ROW15397.1"/>
    </source>
</evidence>
<dbReference type="InParanoid" id="A0A423XGT9"/>
<evidence type="ECO:0000256" key="1">
    <source>
        <dbReference type="SAM" id="MobiDB-lite"/>
    </source>
</evidence>
<protein>
    <submittedName>
        <fullName evidence="2">Uncharacterized protein</fullName>
    </submittedName>
</protein>
<organism evidence="2 3">
    <name type="scientific">Cytospora leucostoma</name>
    <dbReference type="NCBI Taxonomy" id="1230097"/>
    <lineage>
        <taxon>Eukaryota</taxon>
        <taxon>Fungi</taxon>
        <taxon>Dikarya</taxon>
        <taxon>Ascomycota</taxon>
        <taxon>Pezizomycotina</taxon>
        <taxon>Sordariomycetes</taxon>
        <taxon>Sordariomycetidae</taxon>
        <taxon>Diaporthales</taxon>
        <taxon>Cytosporaceae</taxon>
        <taxon>Cytospora</taxon>
    </lineage>
</organism>
<comment type="caution">
    <text evidence="2">The sequence shown here is derived from an EMBL/GenBank/DDBJ whole genome shotgun (WGS) entry which is preliminary data.</text>
</comment>
<sequence length="178" mass="20428">MNANDPGSNAGPNSGQPNTQQDSLLALIHAKALDNLLTGNISYESARSSRQARPTFTKAMIEESMKNPRMKTFIKRHTNANTQEAALRRDMLARKNLGDFYHEFKQGDWVTIVTRTKLHLPTDAQAHSKIRGEGERCPDEGKNKKKLKVYCEACNKLKKKIEKHYEWHRQERAMEHQN</sequence>
<reference evidence="2 3" key="1">
    <citation type="submission" date="2015-09" db="EMBL/GenBank/DDBJ databases">
        <title>Host preference determinants of Valsa canker pathogens revealed by comparative genomics.</title>
        <authorList>
            <person name="Yin Z."/>
            <person name="Huang L."/>
        </authorList>
    </citation>
    <scope>NUCLEOTIDE SEQUENCE [LARGE SCALE GENOMIC DNA]</scope>
    <source>
        <strain evidence="2 3">SXYLt</strain>
    </source>
</reference>
<keyword evidence="3" id="KW-1185">Reference proteome</keyword>